<evidence type="ECO:0000313" key="2">
    <source>
        <dbReference type="EMBL" id="KAG2323669.1"/>
    </source>
</evidence>
<proteinExistence type="predicted"/>
<evidence type="ECO:0000313" key="3">
    <source>
        <dbReference type="Proteomes" id="UP000886595"/>
    </source>
</evidence>
<sequence length="193" mass="21291">MGDLGQTSTQADINAQLVAGQAQLNATMAAITEQLTRLERRTQGQEQRPFGKNHPYLEDPRRAKHDPDSMGRFKTVCLVRTEQLSLSDLAGRIQTSQLDLSSELSWSMYGFIWRLLETVTEAVTEQFRDSYPGWLLGGYLTTRAVGTVGDLLENRKRRLRTEKETAGGSYGRLGCAGAVISDGFGAGNRPTAH</sequence>
<protein>
    <submittedName>
        <fullName evidence="2">Uncharacterized protein</fullName>
    </submittedName>
</protein>
<dbReference type="AlphaFoldDB" id="A0A8X7W4E8"/>
<gene>
    <name evidence="2" type="ORF">Bca52824_016882</name>
</gene>
<keyword evidence="3" id="KW-1185">Reference proteome</keyword>
<name>A0A8X7W4E8_BRACI</name>
<dbReference type="EMBL" id="JAAMPC010000003">
    <property type="protein sequence ID" value="KAG2323669.1"/>
    <property type="molecule type" value="Genomic_DNA"/>
</dbReference>
<feature type="compositionally biased region" description="Basic and acidic residues" evidence="1">
    <location>
        <begin position="55"/>
        <end position="65"/>
    </location>
</feature>
<accession>A0A8X7W4E8</accession>
<dbReference type="Proteomes" id="UP000886595">
    <property type="component" value="Unassembled WGS sequence"/>
</dbReference>
<evidence type="ECO:0000256" key="1">
    <source>
        <dbReference type="SAM" id="MobiDB-lite"/>
    </source>
</evidence>
<feature type="region of interest" description="Disordered" evidence="1">
    <location>
        <begin position="41"/>
        <end position="65"/>
    </location>
</feature>
<reference evidence="2 3" key="1">
    <citation type="submission" date="2020-02" db="EMBL/GenBank/DDBJ databases">
        <authorList>
            <person name="Ma Q."/>
            <person name="Huang Y."/>
            <person name="Song X."/>
            <person name="Pei D."/>
        </authorList>
    </citation>
    <scope>NUCLEOTIDE SEQUENCE [LARGE SCALE GENOMIC DNA]</scope>
    <source>
        <strain evidence="2">Sxm20200214</strain>
        <tissue evidence="2">Leaf</tissue>
    </source>
</reference>
<comment type="caution">
    <text evidence="2">The sequence shown here is derived from an EMBL/GenBank/DDBJ whole genome shotgun (WGS) entry which is preliminary data.</text>
</comment>
<dbReference type="OrthoDB" id="10596766at2759"/>
<organism evidence="2 3">
    <name type="scientific">Brassica carinata</name>
    <name type="common">Ethiopian mustard</name>
    <name type="synonym">Abyssinian cabbage</name>
    <dbReference type="NCBI Taxonomy" id="52824"/>
    <lineage>
        <taxon>Eukaryota</taxon>
        <taxon>Viridiplantae</taxon>
        <taxon>Streptophyta</taxon>
        <taxon>Embryophyta</taxon>
        <taxon>Tracheophyta</taxon>
        <taxon>Spermatophyta</taxon>
        <taxon>Magnoliopsida</taxon>
        <taxon>eudicotyledons</taxon>
        <taxon>Gunneridae</taxon>
        <taxon>Pentapetalae</taxon>
        <taxon>rosids</taxon>
        <taxon>malvids</taxon>
        <taxon>Brassicales</taxon>
        <taxon>Brassicaceae</taxon>
        <taxon>Brassiceae</taxon>
        <taxon>Brassica</taxon>
    </lineage>
</organism>